<gene>
    <name evidence="2" type="primary">orf278</name>
</gene>
<reference evidence="2" key="1">
    <citation type="journal article" date="2016" name="Genome Biol. Evol.">
        <title>Mitochondrion-to-Chloroplast DNA Transfers and Intragenomic Proliferation of Chloroplast Group II Introns in Gloeotilopsis Green Algae (Ulotrichales, Ulvophyceae).</title>
        <authorList>
            <person name="Turmel M."/>
            <person name="Otis C."/>
            <person name="Lemieux C."/>
        </authorList>
    </citation>
    <scope>NUCLEOTIDE SEQUENCE</scope>
</reference>
<dbReference type="SUPFAM" id="SSF55608">
    <property type="entry name" value="Homing endonucleases"/>
    <property type="match status" value="2"/>
</dbReference>
<protein>
    <submittedName>
        <fullName evidence="2">Putative LAGLIDADG homing endonuclease</fullName>
    </submittedName>
</protein>
<dbReference type="InterPro" id="IPR051289">
    <property type="entry name" value="LAGLIDADG_Endonuclease"/>
</dbReference>
<keyword evidence="2" id="KW-0378">Hydrolase</keyword>
<dbReference type="Gene3D" id="3.10.28.10">
    <property type="entry name" value="Homing endonucleases"/>
    <property type="match status" value="2"/>
</dbReference>
<sequence length="278" mass="32324">MKKLKKTELLESLPPCKAKDLDLSSPLNLSYFEPFFVGLFEGSGCISMGCSAAKGGNLSYGRLQIRLKNLPENVKMLQSIAKEIGGIVIYEKKQGIITKVVWFAIAQKNVARCLQIFEKYPFLTSQKICQLAHLKKCLQNRSWSYHLETRNFKYAQQKEMLASYKKDFVIPPYFGPWLSGFAEAEGCFRSTQALSFYICQNQDWYILNAIKRFFNSHHKLGINKDLRRPWLDSVQYRLSMSGKPVLEKIVQHFTKYPLYGYKQVSFQVFCEKFFQKQH</sequence>
<keyword evidence="2" id="KW-0540">Nuclease</keyword>
<dbReference type="EMBL" id="KX306822">
    <property type="protein sequence ID" value="AOC61524.1"/>
    <property type="molecule type" value="Genomic_DNA"/>
</dbReference>
<dbReference type="Pfam" id="PF00961">
    <property type="entry name" value="LAGLIDADG_1"/>
    <property type="match status" value="2"/>
</dbReference>
<dbReference type="InterPro" id="IPR004860">
    <property type="entry name" value="LAGLIDADG_dom"/>
</dbReference>
<proteinExistence type="predicted"/>
<keyword evidence="2" id="KW-0496">Mitochondrion</keyword>
<dbReference type="GO" id="GO:0005739">
    <property type="term" value="C:mitochondrion"/>
    <property type="evidence" value="ECO:0007669"/>
    <property type="project" value="UniProtKB-ARBA"/>
</dbReference>
<name>A0A1B2RYX9_9CHLO</name>
<geneLocation type="mitochondrion" evidence="2"/>
<dbReference type="InterPro" id="IPR027434">
    <property type="entry name" value="Homing_endonucl"/>
</dbReference>
<keyword evidence="2" id="KW-0255">Endonuclease</keyword>
<feature type="domain" description="Homing endonuclease LAGLIDADG" evidence="1">
    <location>
        <begin position="178"/>
        <end position="271"/>
    </location>
</feature>
<organism evidence="2">
    <name type="scientific">Rhexinema sarcinoideum</name>
    <dbReference type="NCBI Taxonomy" id="43261"/>
    <lineage>
        <taxon>Eukaryota</taxon>
        <taxon>Viridiplantae</taxon>
        <taxon>Chlorophyta</taxon>
        <taxon>core chlorophytes</taxon>
        <taxon>Ulvophyceae</taxon>
        <taxon>OUU clade</taxon>
        <taxon>Ulotrichales</taxon>
        <taxon>Helicodictyaceae</taxon>
        <taxon>Rhexinema</taxon>
    </lineage>
</organism>
<evidence type="ECO:0000313" key="2">
    <source>
        <dbReference type="EMBL" id="AOC61524.1"/>
    </source>
</evidence>
<accession>A0A1B2RYX9</accession>
<evidence type="ECO:0000259" key="1">
    <source>
        <dbReference type="Pfam" id="PF00961"/>
    </source>
</evidence>
<dbReference type="PANTHER" id="PTHR36181:SF2">
    <property type="entry name" value="INTRON-ENCODED ENDONUCLEASE AI3-RELATED"/>
    <property type="match status" value="1"/>
</dbReference>
<dbReference type="PANTHER" id="PTHR36181">
    <property type="entry name" value="INTRON-ENCODED ENDONUCLEASE AI3-RELATED"/>
    <property type="match status" value="1"/>
</dbReference>
<dbReference type="GO" id="GO:0004519">
    <property type="term" value="F:endonuclease activity"/>
    <property type="evidence" value="ECO:0007669"/>
    <property type="project" value="UniProtKB-KW"/>
</dbReference>
<feature type="domain" description="Homing endonuclease LAGLIDADG" evidence="1">
    <location>
        <begin position="37"/>
        <end position="132"/>
    </location>
</feature>
<dbReference type="AlphaFoldDB" id="A0A1B2RYX9"/>